<evidence type="ECO:0000259" key="1">
    <source>
        <dbReference type="Pfam" id="PF25218"/>
    </source>
</evidence>
<dbReference type="HOGENOM" id="CLU_1183648_0_0_6"/>
<dbReference type="Proteomes" id="UP000030901">
    <property type="component" value="Chromosome"/>
</dbReference>
<evidence type="ECO:0000313" key="2">
    <source>
        <dbReference type="EMBL" id="AJA45431.1"/>
    </source>
</evidence>
<dbReference type="RefSeq" id="WP_052236875.1">
    <property type="nucleotide sequence ID" value="NZ_CP009056.1"/>
</dbReference>
<dbReference type="STRING" id="1267021.FPB0191_01615"/>
<name>A0A0A7S856_FRIPE</name>
<gene>
    <name evidence="2" type="ORF">FPB0191_01615</name>
</gene>
<proteinExistence type="predicted"/>
<accession>A0A0A7S856</accession>
<keyword evidence="3" id="KW-1185">Reference proteome</keyword>
<protein>
    <recommendedName>
        <fullName evidence="1">Type VI secretion system effector TseH-like domain-containing protein</fullName>
    </recommendedName>
</protein>
<dbReference type="OrthoDB" id="6399514at2"/>
<dbReference type="EMBL" id="CP009056">
    <property type="protein sequence ID" value="AJA45431.1"/>
    <property type="molecule type" value="Genomic_DNA"/>
</dbReference>
<reference evidence="2 3" key="1">
    <citation type="journal article" date="2014" name="Appl. Environ. Microbiol.">
        <title>Gut symbionts from distinct hosts exhibit genotoxic activity via divergent colibactin biosynthetic pathways.</title>
        <authorList>
            <person name="Engel P."/>
            <person name="Vizcaino M.I."/>
            <person name="Crawford J.M."/>
        </authorList>
    </citation>
    <scope>NUCLEOTIDE SEQUENCE [LARGE SCALE GENOMIC DNA]</scope>
    <source>
        <strain evidence="2 3">PEB0191</strain>
    </source>
</reference>
<organism evidence="2 3">
    <name type="scientific">Frischella perrara</name>
    <dbReference type="NCBI Taxonomy" id="1267021"/>
    <lineage>
        <taxon>Bacteria</taxon>
        <taxon>Pseudomonadati</taxon>
        <taxon>Pseudomonadota</taxon>
        <taxon>Gammaproteobacteria</taxon>
        <taxon>Orbales</taxon>
        <taxon>Orbaceae</taxon>
        <taxon>Frischella</taxon>
    </lineage>
</organism>
<dbReference type="InterPro" id="IPR057382">
    <property type="entry name" value="TseH"/>
</dbReference>
<feature type="domain" description="Type VI secretion system effector TseH-like" evidence="1">
    <location>
        <begin position="32"/>
        <end position="180"/>
    </location>
</feature>
<sequence>MSKIEIMNSEMNKIDNDDVKEAYISGSEDYLIPLVFPYYLIRLEGGSAATSNKYLGTERVPYLGHAGVLIINGQNGKTKYYEYGRYPPGDLGRTRSVPINNVKITPKKMITITSLKQVLRKISASSGQKGRIEGGILRSDNIYDKAVEYCEKKIKENDDLNRKPYSIYSNSCVTFVRELTVYLGFYAPTIVSYTSLAGYFGSRVPTLYMQQFQLIITVRDLFYNYKTNELEVNF</sequence>
<evidence type="ECO:0000313" key="3">
    <source>
        <dbReference type="Proteomes" id="UP000030901"/>
    </source>
</evidence>
<dbReference type="Pfam" id="PF25218">
    <property type="entry name" value="TseH"/>
    <property type="match status" value="1"/>
</dbReference>
<dbReference type="KEGG" id="fpp:FPB0191_01615"/>
<dbReference type="AlphaFoldDB" id="A0A0A7S856"/>